<keyword evidence="8" id="KW-0464">Manganese</keyword>
<evidence type="ECO:0000256" key="3">
    <source>
        <dbReference type="ARBA" id="ARBA00013081"/>
    </source>
</evidence>
<dbReference type="STRING" id="10195.A0A3M7S475"/>
<dbReference type="GO" id="GO:0004722">
    <property type="term" value="F:protein serine/threonine phosphatase activity"/>
    <property type="evidence" value="ECO:0007669"/>
    <property type="project" value="UniProtKB-EC"/>
</dbReference>
<feature type="domain" description="PPM-type phosphatase" evidence="11">
    <location>
        <begin position="48"/>
        <end position="514"/>
    </location>
</feature>
<gene>
    <name evidence="12" type="ORF">BpHYR1_041107</name>
</gene>
<evidence type="ECO:0000259" key="11">
    <source>
        <dbReference type="PROSITE" id="PS51746"/>
    </source>
</evidence>
<evidence type="ECO:0000256" key="5">
    <source>
        <dbReference type="ARBA" id="ARBA00022801"/>
    </source>
</evidence>
<feature type="region of interest" description="Disordered" evidence="10">
    <location>
        <begin position="211"/>
        <end position="254"/>
    </location>
</feature>
<feature type="compositionally biased region" description="Basic and acidic residues" evidence="10">
    <location>
        <begin position="297"/>
        <end position="306"/>
    </location>
</feature>
<feature type="compositionally biased region" description="Basic and acidic residues" evidence="10">
    <location>
        <begin position="143"/>
        <end position="164"/>
    </location>
</feature>
<dbReference type="Gene3D" id="3.60.40.10">
    <property type="entry name" value="PPM-type phosphatase domain"/>
    <property type="match status" value="2"/>
</dbReference>
<dbReference type="AlphaFoldDB" id="A0A3M7S475"/>
<proteinExistence type="inferred from homology"/>
<dbReference type="InterPro" id="IPR001932">
    <property type="entry name" value="PPM-type_phosphatase-like_dom"/>
</dbReference>
<keyword evidence="4" id="KW-0479">Metal-binding</keyword>
<dbReference type="PROSITE" id="PS51746">
    <property type="entry name" value="PPM_2"/>
    <property type="match status" value="1"/>
</dbReference>
<evidence type="ECO:0000256" key="10">
    <source>
        <dbReference type="SAM" id="MobiDB-lite"/>
    </source>
</evidence>
<comment type="similarity">
    <text evidence="2 9">Belongs to the PP2C family.</text>
</comment>
<comment type="caution">
    <text evidence="12">The sequence shown here is derived from an EMBL/GenBank/DDBJ whole genome shotgun (WGS) entry which is preliminary data.</text>
</comment>
<feature type="compositionally biased region" description="Basic and acidic residues" evidence="10">
    <location>
        <begin position="316"/>
        <end position="335"/>
    </location>
</feature>
<evidence type="ECO:0000313" key="12">
    <source>
        <dbReference type="EMBL" id="RNA30398.1"/>
    </source>
</evidence>
<dbReference type="Proteomes" id="UP000276133">
    <property type="component" value="Unassembled WGS sequence"/>
</dbReference>
<evidence type="ECO:0000256" key="2">
    <source>
        <dbReference type="ARBA" id="ARBA00006702"/>
    </source>
</evidence>
<keyword evidence="6" id="KW-0460">Magnesium</keyword>
<dbReference type="EMBL" id="REGN01002089">
    <property type="protein sequence ID" value="RNA30398.1"/>
    <property type="molecule type" value="Genomic_DNA"/>
</dbReference>
<dbReference type="PANTHER" id="PTHR13832:SF803">
    <property type="entry name" value="PROTEIN PHOSPHATASE 1G"/>
    <property type="match status" value="1"/>
</dbReference>
<accession>A0A3M7S475</accession>
<keyword evidence="13" id="KW-1185">Reference proteome</keyword>
<dbReference type="CDD" id="cd00143">
    <property type="entry name" value="PP2Cc"/>
    <property type="match status" value="1"/>
</dbReference>
<dbReference type="PROSITE" id="PS01032">
    <property type="entry name" value="PPM_1"/>
    <property type="match status" value="1"/>
</dbReference>
<protein>
    <recommendedName>
        <fullName evidence="3">protein-serine/threonine phosphatase</fullName>
        <ecNumber evidence="3">3.1.3.16</ecNumber>
    </recommendedName>
</protein>
<dbReference type="InterPro" id="IPR036457">
    <property type="entry name" value="PPM-type-like_dom_sf"/>
</dbReference>
<dbReference type="SUPFAM" id="SSF81606">
    <property type="entry name" value="PP2C-like"/>
    <property type="match status" value="2"/>
</dbReference>
<evidence type="ECO:0000256" key="4">
    <source>
        <dbReference type="ARBA" id="ARBA00022723"/>
    </source>
</evidence>
<evidence type="ECO:0000256" key="6">
    <source>
        <dbReference type="ARBA" id="ARBA00022842"/>
    </source>
</evidence>
<comment type="cofactor">
    <cofactor evidence="1">
        <name>Mn(2+)</name>
        <dbReference type="ChEBI" id="CHEBI:29035"/>
    </cofactor>
</comment>
<feature type="region of interest" description="Disordered" evidence="10">
    <location>
        <begin position="143"/>
        <end position="173"/>
    </location>
</feature>
<feature type="compositionally biased region" description="Polar residues" evidence="10">
    <location>
        <begin position="281"/>
        <end position="296"/>
    </location>
</feature>
<sequence>MSSQFFFNLILNFKKPGPKNLAHKRMGAYLSEPNTNKESMDGDNEHMSFGASSMQGWRTNQEDAHNSILDFDDKTSFFAVYDGHGGPEVALYCAKYLPQFLKNLEDYSKGNLEEALKSLFLKFDESLLTPGALQELKELRDLSSRKTSVKDEKEENGAESAKSENDEEPEYENEAAQLYDEATMPLEEVLKRYTKTENKMRRTLKKKGLIRASSSLDEKPATFQEQEERDMDEIKKNSTLDQENCAHDQEFDEASNLGEISDSQKSGLICESNDVSSIASDTTILNGSNGQAGSSNEENKENDCEKSSGNQPEVNGDAKKKDDAEKNGSVEEKKAKSAKKATSTNLIAKLIAGLYVANAGDSRCVVCRDGKAIEMSFDHKPEDEIERQRIEKAGGTVTKDGRVNAGLNLSRAIGDHTYKANKTLSLSEQMITPLPDLKVLDIDPAKDKFMILACDGIWNFMSSQEVCDYVQERLNANYAKLSLICEELFMHCLAPDAEGDGTGCDNMTCILITFNPFRKILLKIGNGDIEKNNLKRTHDQENEKFKVDSNQADTKKLKQESELCWFFEEKLN</sequence>
<dbReference type="OrthoDB" id="10264738at2759"/>
<organism evidence="12 13">
    <name type="scientific">Brachionus plicatilis</name>
    <name type="common">Marine rotifer</name>
    <name type="synonym">Brachionus muelleri</name>
    <dbReference type="NCBI Taxonomy" id="10195"/>
    <lineage>
        <taxon>Eukaryota</taxon>
        <taxon>Metazoa</taxon>
        <taxon>Spiralia</taxon>
        <taxon>Gnathifera</taxon>
        <taxon>Rotifera</taxon>
        <taxon>Eurotatoria</taxon>
        <taxon>Monogononta</taxon>
        <taxon>Pseudotrocha</taxon>
        <taxon>Ploima</taxon>
        <taxon>Brachionidae</taxon>
        <taxon>Brachionus</taxon>
    </lineage>
</organism>
<dbReference type="SMART" id="SM00332">
    <property type="entry name" value="PP2Cc"/>
    <property type="match status" value="1"/>
</dbReference>
<keyword evidence="7 9" id="KW-0904">Protein phosphatase</keyword>
<dbReference type="InterPro" id="IPR015655">
    <property type="entry name" value="PP2C"/>
</dbReference>
<dbReference type="GO" id="GO:0046872">
    <property type="term" value="F:metal ion binding"/>
    <property type="evidence" value="ECO:0007669"/>
    <property type="project" value="UniProtKB-KW"/>
</dbReference>
<dbReference type="PANTHER" id="PTHR13832">
    <property type="entry name" value="PROTEIN PHOSPHATASE 2C"/>
    <property type="match status" value="1"/>
</dbReference>
<dbReference type="Pfam" id="PF00481">
    <property type="entry name" value="PP2C"/>
    <property type="match status" value="2"/>
</dbReference>
<evidence type="ECO:0000256" key="8">
    <source>
        <dbReference type="ARBA" id="ARBA00023211"/>
    </source>
</evidence>
<feature type="compositionally biased region" description="Basic and acidic residues" evidence="10">
    <location>
        <begin position="232"/>
        <end position="249"/>
    </location>
</feature>
<name>A0A3M7S475_BRAPC</name>
<reference evidence="12 13" key="1">
    <citation type="journal article" date="2018" name="Sci. Rep.">
        <title>Genomic signatures of local adaptation to the degree of environmental predictability in rotifers.</title>
        <authorList>
            <person name="Franch-Gras L."/>
            <person name="Hahn C."/>
            <person name="Garcia-Roger E.M."/>
            <person name="Carmona M.J."/>
            <person name="Serra M."/>
            <person name="Gomez A."/>
        </authorList>
    </citation>
    <scope>NUCLEOTIDE SEQUENCE [LARGE SCALE GENOMIC DNA]</scope>
    <source>
        <strain evidence="12">HYR1</strain>
    </source>
</reference>
<keyword evidence="5 9" id="KW-0378">Hydrolase</keyword>
<dbReference type="InterPro" id="IPR000222">
    <property type="entry name" value="PP2C_BS"/>
</dbReference>
<evidence type="ECO:0000256" key="1">
    <source>
        <dbReference type="ARBA" id="ARBA00001936"/>
    </source>
</evidence>
<dbReference type="EC" id="3.1.3.16" evidence="3"/>
<feature type="region of interest" description="Disordered" evidence="10">
    <location>
        <begin position="281"/>
        <end position="338"/>
    </location>
</feature>
<evidence type="ECO:0000313" key="13">
    <source>
        <dbReference type="Proteomes" id="UP000276133"/>
    </source>
</evidence>
<evidence type="ECO:0000256" key="9">
    <source>
        <dbReference type="RuleBase" id="RU003465"/>
    </source>
</evidence>
<evidence type="ECO:0000256" key="7">
    <source>
        <dbReference type="ARBA" id="ARBA00022912"/>
    </source>
</evidence>